<proteinExistence type="predicted"/>
<dbReference type="Proteomes" id="UP000193900">
    <property type="component" value="Unassembled WGS sequence"/>
</dbReference>
<accession>A0A1Y5TBK5</accession>
<evidence type="ECO:0000313" key="1">
    <source>
        <dbReference type="EMBL" id="SLN60334.1"/>
    </source>
</evidence>
<protein>
    <submittedName>
        <fullName evidence="1">Uncharacterized protein</fullName>
    </submittedName>
</protein>
<organism evidence="1 2">
    <name type="scientific">Roseisalinus antarcticus</name>
    <dbReference type="NCBI Taxonomy" id="254357"/>
    <lineage>
        <taxon>Bacteria</taxon>
        <taxon>Pseudomonadati</taxon>
        <taxon>Pseudomonadota</taxon>
        <taxon>Alphaproteobacteria</taxon>
        <taxon>Rhodobacterales</taxon>
        <taxon>Roseobacteraceae</taxon>
        <taxon>Roseisalinus</taxon>
    </lineage>
</organism>
<gene>
    <name evidence="1" type="ORF">ROA7023_02797</name>
</gene>
<name>A0A1Y5TBK5_9RHOB</name>
<sequence>MSWSIVTVDWPVWAACLAEDFECLDQPTLEGFRGDRAKVVDCLAAAHDLTQAEAFDTLEVWLGRRSRHMAEARVAA</sequence>
<dbReference type="RefSeq" id="WP_085879615.1">
    <property type="nucleotide sequence ID" value="NZ_FWFZ01000014.1"/>
</dbReference>
<reference evidence="1 2" key="1">
    <citation type="submission" date="2017-03" db="EMBL/GenBank/DDBJ databases">
        <authorList>
            <person name="Afonso C.L."/>
            <person name="Miller P.J."/>
            <person name="Scott M.A."/>
            <person name="Spackman E."/>
            <person name="Goraichik I."/>
            <person name="Dimitrov K.M."/>
            <person name="Suarez D.L."/>
            <person name="Swayne D.E."/>
        </authorList>
    </citation>
    <scope>NUCLEOTIDE SEQUENCE [LARGE SCALE GENOMIC DNA]</scope>
    <source>
        <strain evidence="1 2">CECT 7023</strain>
    </source>
</reference>
<keyword evidence="2" id="KW-1185">Reference proteome</keyword>
<dbReference type="OrthoDB" id="7871041at2"/>
<dbReference type="EMBL" id="FWFZ01000014">
    <property type="protein sequence ID" value="SLN60334.1"/>
    <property type="molecule type" value="Genomic_DNA"/>
</dbReference>
<dbReference type="AlphaFoldDB" id="A0A1Y5TBK5"/>
<evidence type="ECO:0000313" key="2">
    <source>
        <dbReference type="Proteomes" id="UP000193900"/>
    </source>
</evidence>